<name>A0A1M4YV39_9CLOT</name>
<dbReference type="CDD" id="cd00063">
    <property type="entry name" value="FN3"/>
    <property type="match status" value="2"/>
</dbReference>
<evidence type="ECO:0000313" key="3">
    <source>
        <dbReference type="Proteomes" id="UP000184423"/>
    </source>
</evidence>
<keyword evidence="3" id="KW-1185">Reference proteome</keyword>
<dbReference type="SUPFAM" id="SSF49373">
    <property type="entry name" value="Invasin/intimin cell-adhesion fragments"/>
    <property type="match status" value="1"/>
</dbReference>
<dbReference type="Gene3D" id="3.20.20.140">
    <property type="entry name" value="Metal-dependent hydrolases"/>
    <property type="match status" value="1"/>
</dbReference>
<dbReference type="Proteomes" id="UP000184423">
    <property type="component" value="Unassembled WGS sequence"/>
</dbReference>
<evidence type="ECO:0000259" key="1">
    <source>
        <dbReference type="PROSITE" id="PS50853"/>
    </source>
</evidence>
<accession>A0A1M4YV39</accession>
<dbReference type="NCBIfam" id="NF038032">
    <property type="entry name" value="CehA_McbA_metalo"/>
    <property type="match status" value="1"/>
</dbReference>
<dbReference type="SUPFAM" id="SSF50939">
    <property type="entry name" value="Sialidases"/>
    <property type="match status" value="1"/>
</dbReference>
<dbReference type="SMART" id="SM00635">
    <property type="entry name" value="BID_2"/>
    <property type="match status" value="1"/>
</dbReference>
<dbReference type="SUPFAM" id="SSF49265">
    <property type="entry name" value="Fibronectin type III"/>
    <property type="match status" value="1"/>
</dbReference>
<dbReference type="Pfam" id="PF13290">
    <property type="entry name" value="CHB_HEX_C_1"/>
    <property type="match status" value="2"/>
</dbReference>
<dbReference type="Gene3D" id="2.60.40.1080">
    <property type="match status" value="1"/>
</dbReference>
<dbReference type="Pfam" id="PF02368">
    <property type="entry name" value="Big_2"/>
    <property type="match status" value="1"/>
</dbReference>
<dbReference type="CDD" id="cd04486">
    <property type="entry name" value="YhcR_OBF_like"/>
    <property type="match status" value="1"/>
</dbReference>
<dbReference type="SUPFAM" id="SSF89550">
    <property type="entry name" value="PHP domain-like"/>
    <property type="match status" value="1"/>
</dbReference>
<dbReference type="InterPro" id="IPR059177">
    <property type="entry name" value="GH29D-like_dom"/>
</dbReference>
<dbReference type="EMBL" id="FQVG01000034">
    <property type="protein sequence ID" value="SHF09352.1"/>
    <property type="molecule type" value="Genomic_DNA"/>
</dbReference>
<dbReference type="InterPro" id="IPR036116">
    <property type="entry name" value="FN3_sf"/>
</dbReference>
<dbReference type="InterPro" id="IPR013783">
    <property type="entry name" value="Ig-like_fold"/>
</dbReference>
<dbReference type="RefSeq" id="WP_073249079.1">
    <property type="nucleotide sequence ID" value="NZ_FQVG01000034.1"/>
</dbReference>
<dbReference type="SMART" id="SM00060">
    <property type="entry name" value="FN3"/>
    <property type="match status" value="2"/>
</dbReference>
<dbReference type="Pfam" id="PF00041">
    <property type="entry name" value="fn3"/>
    <property type="match status" value="1"/>
</dbReference>
<dbReference type="PROSITE" id="PS50853">
    <property type="entry name" value="FN3"/>
    <property type="match status" value="1"/>
</dbReference>
<protein>
    <submittedName>
        <fullName evidence="2">Fibronectin type III domain-containing protein</fullName>
    </submittedName>
</protein>
<dbReference type="InterPro" id="IPR016195">
    <property type="entry name" value="Pol/histidinol_Pase-like"/>
</dbReference>
<gene>
    <name evidence="2" type="ORF">SAMN02746091_01749</name>
</gene>
<proteinExistence type="predicted"/>
<feature type="domain" description="Fibronectin type-III" evidence="1">
    <location>
        <begin position="1378"/>
        <end position="1470"/>
    </location>
</feature>
<dbReference type="InterPro" id="IPR003343">
    <property type="entry name" value="Big_2"/>
</dbReference>
<dbReference type="Gene3D" id="2.60.40.10">
    <property type="entry name" value="Immunoglobulins"/>
    <property type="match status" value="3"/>
</dbReference>
<dbReference type="InterPro" id="IPR003961">
    <property type="entry name" value="FN3_dom"/>
</dbReference>
<sequence length="1561" mass="171012">MISKQKLFKKLTAWFISFLMLFNILGLNIQGSAAQTEIVAAWDYTSTPTTYPIPATSGVLKDTAFLSHFRSDNIIPNYSSGSLSINGWDNGANTKYWQIQLSTKGYENLTLSAKTRSSSTGPKNFKVIYSIDNGATWNDVPNSDYAITGTTLSYYMPTLSLPQDASNVENLIIRFIMTSNATSSSTTVTEVAPTGTSNINNIVVSGTLVVDEETVAPVTATPESGSEVALNSKVALSCETEGATIMYSINDGEFVQYDRENKITLTQLPATIKAYAVKEGMKNSIISTFTYTQGKVATVTASPNGGAVLPFKKVTLSCETPNSIIKYSLDNGETWNTYEAPITLANLPATIKAYATAEGLLDSSISTFNFTKKINSEYNIYFGQIHSHTTNSDGLGSLDDAYTYAKNTAKLDFFAVTDHSNSFDNANISSMADGSKSTKWLNGHSAADRYTDSNFVGIYAFEMTWSNGTGHINTFNTPGFETRDTAKYKLPDGLKQYYDVLKLFPDSISQFNHPGPTFGDFNDFAYYDPQIDKLITLIEVGNGEGPIRSSGYFPSYEYYTRALDKGWHLAPTNNQDNHLGNWGTANTGRTVVLADSLTRENIYDAMRNMRVYATEDNNLRIKYTLNGEIMGTILDSKPESVYIKVDIEDPDNEPLGKISVIANGGKIVATKTLTTNKDVVEFNLTPNYSYYYIRVDQVDKDIAVTAPVWIGEVDKAGISKTTASTTLPLKGESFKITTNYFNNENVPMEITSLVYSINGQVINEAPQLETVNPLSTGSYSFDYTPASAGKFNIDVKMTAKINGVEKIFTDVLKIEVADPAITTKIVVDATHYNDYVYGYYANNLNNFITIANSRKIAVNVEKNKLTDEVLKDAQLLVVTAPAKKAGTVNGIPYQPQSFSDEDLQVIKRFVDKGGNLIICGIADYQDGTGEYQTSTQMNRLLEAIGATTRFNNDEVVDDVNKVNNQNYRLAFNNYNFESPYLSGVSPEQKYSFYSGCSLNIDNEALATGKTTWLVKGYDTTRSIDSNKNLPGVSLPQGSVYALAVEKLPGGGNMFIGGTVFISDFEIKVQLDNSTQLQNSNYNITLNILDSIKKVIPVSKINAVRSGNKGDIFCVEGIVTAGKTPADNSFFDTLYIQDETGGINLFPISSSDIMVGQRVRAVGTLDEYQGDLELRVIEYEVTDTNINPVEPTLLSTKDAMDSKNGGLLVKVIGTVTRMDAQNIYVDDGSGEARIFVDGYIGDGSGDESKKGKWDERITVGSRISAVGLASVDPNGPRLRVRNVSEIVFLEPAKISVSGISLNTTSKVINIGESFNLIATVVPSNATNKDIVWQSSNESVAKVDASGKVTAVEVGYAEITAKTVDGGFTASCKVYVGISAPTNLKAESISHNSIKISWKPVQGASGYEVYRATYSTGIYLYIGRTTSTSCIDSKLVTNKTYYYKVRAYRIVGKIKVYSGFSEVVSVKPILPIPTHLKATPISFNKIKISWKPVQGASGYEIYRATSRIGIYSYLEKTSGTVYINSRLVRNKTYYYKVRAYKIVGRIKVYSGYSEIVKCHPGEM</sequence>
<dbReference type="InterPro" id="IPR008964">
    <property type="entry name" value="Invasin/intimin_cell_adhesion"/>
</dbReference>
<organism evidence="2 3">
    <name type="scientific">Caloramator proteoclasticus DSM 10124</name>
    <dbReference type="NCBI Taxonomy" id="1121262"/>
    <lineage>
        <taxon>Bacteria</taxon>
        <taxon>Bacillati</taxon>
        <taxon>Bacillota</taxon>
        <taxon>Clostridia</taxon>
        <taxon>Eubacteriales</taxon>
        <taxon>Clostridiaceae</taxon>
        <taxon>Caloramator</taxon>
    </lineage>
</organism>
<dbReference type="InterPro" id="IPR036278">
    <property type="entry name" value="Sialidase_sf"/>
</dbReference>
<evidence type="ECO:0000313" key="2">
    <source>
        <dbReference type="EMBL" id="SHF09352.1"/>
    </source>
</evidence>
<reference evidence="3" key="1">
    <citation type="submission" date="2016-11" db="EMBL/GenBank/DDBJ databases">
        <authorList>
            <person name="Varghese N."/>
            <person name="Submissions S."/>
        </authorList>
    </citation>
    <scope>NUCLEOTIDE SEQUENCE [LARGE SCALE GENOMIC DNA]</scope>
    <source>
        <strain evidence="3">DSM 10124</strain>
    </source>
</reference>